<reference evidence="2" key="1">
    <citation type="submission" date="2021-07" db="EMBL/GenBank/DDBJ databases">
        <authorList>
            <person name="Durling M."/>
        </authorList>
    </citation>
    <scope>NUCLEOTIDE SEQUENCE</scope>
</reference>
<evidence type="ECO:0000256" key="1">
    <source>
        <dbReference type="SAM" id="MobiDB-lite"/>
    </source>
</evidence>
<dbReference type="AlphaFoldDB" id="A0A9N9Q2U4"/>
<accession>A0A9N9Q2U4</accession>
<sequence length="164" mass="19273">MDYEGSEPPPPYTPSSQATPLPSYEPCAHRPRDECVPPKKPIYFKSVQGIDHLTPKDTGLNRPFCKVCRRDMWTAEKEEQLWSPEAERSYNRTKQKLGRETWLCGNNECCMSKPEEQYKVKSYVGRRCSYCGNDMESRKFQKTKAKNEEKEESERKKKQLKRLL</sequence>
<comment type="caution">
    <text evidence="2">The sequence shown here is derived from an EMBL/GenBank/DDBJ whole genome shotgun (WGS) entry which is preliminary data.</text>
</comment>
<name>A0A9N9Q2U4_9HELO</name>
<dbReference type="Proteomes" id="UP000701801">
    <property type="component" value="Unassembled WGS sequence"/>
</dbReference>
<dbReference type="EMBL" id="CAJVRM010000225">
    <property type="protein sequence ID" value="CAG8977595.1"/>
    <property type="molecule type" value="Genomic_DNA"/>
</dbReference>
<organism evidence="2 3">
    <name type="scientific">Hymenoscyphus albidus</name>
    <dbReference type="NCBI Taxonomy" id="595503"/>
    <lineage>
        <taxon>Eukaryota</taxon>
        <taxon>Fungi</taxon>
        <taxon>Dikarya</taxon>
        <taxon>Ascomycota</taxon>
        <taxon>Pezizomycotina</taxon>
        <taxon>Leotiomycetes</taxon>
        <taxon>Helotiales</taxon>
        <taxon>Helotiaceae</taxon>
        <taxon>Hymenoscyphus</taxon>
    </lineage>
</organism>
<proteinExistence type="predicted"/>
<keyword evidence="3" id="KW-1185">Reference proteome</keyword>
<feature type="region of interest" description="Disordered" evidence="1">
    <location>
        <begin position="141"/>
        <end position="164"/>
    </location>
</feature>
<evidence type="ECO:0000313" key="3">
    <source>
        <dbReference type="Proteomes" id="UP000701801"/>
    </source>
</evidence>
<feature type="compositionally biased region" description="Basic and acidic residues" evidence="1">
    <location>
        <begin position="141"/>
        <end position="155"/>
    </location>
</feature>
<feature type="region of interest" description="Disordered" evidence="1">
    <location>
        <begin position="1"/>
        <end position="34"/>
    </location>
</feature>
<gene>
    <name evidence="2" type="ORF">HYALB_00008371</name>
</gene>
<evidence type="ECO:0000313" key="2">
    <source>
        <dbReference type="EMBL" id="CAG8977595.1"/>
    </source>
</evidence>
<protein>
    <submittedName>
        <fullName evidence="2">Uncharacterized protein</fullName>
    </submittedName>
</protein>